<keyword evidence="11" id="KW-1185">Reference proteome</keyword>
<keyword evidence="6" id="KW-0067">ATP-binding</keyword>
<dbReference type="SUPFAM" id="SSF100934">
    <property type="entry name" value="Heat shock protein 70kD (HSP70), C-terminal subdomain"/>
    <property type="match status" value="1"/>
</dbReference>
<comment type="subcellular location">
    <subcellularLocation>
        <location evidence="1">Endoplasmic reticulum lumen</location>
    </subcellularLocation>
</comment>
<evidence type="ECO:0000313" key="11">
    <source>
        <dbReference type="Proteomes" id="UP000276776"/>
    </source>
</evidence>
<dbReference type="Gene3D" id="2.60.34.10">
    <property type="entry name" value="Substrate Binding Domain Of DNAk, Chain A, domain 1"/>
    <property type="match status" value="1"/>
</dbReference>
<dbReference type="Gene3D" id="3.30.420.40">
    <property type="match status" value="2"/>
</dbReference>
<dbReference type="PANTHER" id="PTHR45639">
    <property type="entry name" value="HSC70CB, ISOFORM G-RELATED"/>
    <property type="match status" value="1"/>
</dbReference>
<dbReference type="SUPFAM" id="SSF53067">
    <property type="entry name" value="Actin-like ATPase domain"/>
    <property type="match status" value="2"/>
</dbReference>
<evidence type="ECO:0000256" key="3">
    <source>
        <dbReference type="ARBA" id="ARBA00022729"/>
    </source>
</evidence>
<evidence type="ECO:0000313" key="12">
    <source>
        <dbReference type="WBParaSite" id="TCLT_0000896101-mRNA-1"/>
    </source>
</evidence>
<dbReference type="GO" id="GO:0005788">
    <property type="term" value="C:endoplasmic reticulum lumen"/>
    <property type="evidence" value="ECO:0007669"/>
    <property type="project" value="UniProtKB-SubCell"/>
</dbReference>
<dbReference type="STRING" id="103827.A0A0N5D7C1"/>
<dbReference type="EMBL" id="UYYF01004707">
    <property type="protein sequence ID" value="VDN06543.1"/>
    <property type="molecule type" value="Genomic_DNA"/>
</dbReference>
<dbReference type="PRINTS" id="PR00301">
    <property type="entry name" value="HEATSHOCK70"/>
</dbReference>
<dbReference type="AlphaFoldDB" id="A0A0N5D7C1"/>
<dbReference type="GO" id="GO:0034663">
    <property type="term" value="C:endoplasmic reticulum chaperone complex"/>
    <property type="evidence" value="ECO:0007669"/>
    <property type="project" value="TreeGrafter"/>
</dbReference>
<dbReference type="OMA" id="SRTPMIQ"/>
<sequence>MSIDLGSQWIKMALVKPGVSMEIVLNEESGRKTPNVINIKNNERFFGDEALSFSVKHYENSFTHLVDLLGKKFDNPVVALYKQRFPFLKIIPDDVRNVVQFDVDGDTYNIETLIAMILKRCQKIGENYAKQEVRDVVITVPAFFNQAERRAVIAAAKIAELNLLQLLSDHVAAGLSYGVFRRKEISEKSETLLIYDVGASKVTASVLEYAVLAEKKEGEKDPVMTTLGVGYNRMTGGLEITQRLRDIFVNHFRKSMKTKSDITKNPRAMAKMLQEAERVLSANVDYVAQIENVHENHDFMMHLSRTVVEDSIMDLEGKLMQPIIDALKMAEISLEKVDHVVLMGGGSRVPLIQEFVQKFIKKKEVKKFLNTDEAIAVGAVYQAAYLSKGFKVKKFGIRDLQMFPIQVDFMSANNKDEKRIIHRPIYPFKSFIPASKKLLSFTSFVEDFSINVNYGEIKQLSADQIMEFGSLNISEIRVEGVADIYSSKATKEGIIFKSVKTLFNLDGSGMLHADKAEILFEQIEKAESTFASLAGKITGLFSSNSVTEEENEINEKNSKSKEVIDKDRSTNMENQAGDNVDKCERDRVAKRAKNITNQDSLAAEGKIKKFEQKEEEKANRDKAHNELESYAIDLELKLNDAEFIRFLTSDELAALQKKVSQVKIWVEEETDISTPEAEFVKNKRSIDDLMQPIKARMKEEQERPLVVADLISLFNHTEIFLLLAQNLSESTEIFTKVEINSLAKLLHETKDWLAEKIEMQSKLKPTDPPVLLVSEGKEKLMSLDREVNYLLNKMKFVKPKVKKQEKVNDTGSEHETLEEVEESRVSSNESETSSKEESIKSTKNLEVPEETIEVAKENKTEKEGVGVQKTHDESEL</sequence>
<dbReference type="InterPro" id="IPR043129">
    <property type="entry name" value="ATPase_NBD"/>
</dbReference>
<feature type="compositionally biased region" description="Basic and acidic residues" evidence="9">
    <location>
        <begin position="802"/>
        <end position="817"/>
    </location>
</feature>
<evidence type="ECO:0000256" key="4">
    <source>
        <dbReference type="ARBA" id="ARBA00022741"/>
    </source>
</evidence>
<keyword evidence="7" id="KW-0143">Chaperone</keyword>
<dbReference type="OrthoDB" id="10262720at2759"/>
<evidence type="ECO:0000313" key="10">
    <source>
        <dbReference type="EMBL" id="VDN06543.1"/>
    </source>
</evidence>
<gene>
    <name evidence="10" type="ORF">TCLT_LOCUS8950</name>
</gene>
<evidence type="ECO:0000256" key="6">
    <source>
        <dbReference type="ARBA" id="ARBA00022840"/>
    </source>
</evidence>
<dbReference type="CDD" id="cd10230">
    <property type="entry name" value="ASKHA_NBD_HSP70_HYOU1"/>
    <property type="match status" value="1"/>
</dbReference>
<dbReference type="InterPro" id="IPR013126">
    <property type="entry name" value="Hsp_70_fam"/>
</dbReference>
<evidence type="ECO:0000256" key="2">
    <source>
        <dbReference type="ARBA" id="ARBA00007381"/>
    </source>
</evidence>
<feature type="compositionally biased region" description="Basic and acidic residues" evidence="9">
    <location>
        <begin position="553"/>
        <end position="570"/>
    </location>
</feature>
<evidence type="ECO:0000256" key="1">
    <source>
        <dbReference type="ARBA" id="ARBA00004319"/>
    </source>
</evidence>
<dbReference type="GO" id="GO:0140662">
    <property type="term" value="F:ATP-dependent protein folding chaperone"/>
    <property type="evidence" value="ECO:0007669"/>
    <property type="project" value="InterPro"/>
</dbReference>
<dbReference type="PANTHER" id="PTHR45639:SF3">
    <property type="entry name" value="HYPOXIA UP-REGULATED PROTEIN 1"/>
    <property type="match status" value="1"/>
</dbReference>
<reference evidence="10 11" key="2">
    <citation type="submission" date="2018-11" db="EMBL/GenBank/DDBJ databases">
        <authorList>
            <consortium name="Pathogen Informatics"/>
        </authorList>
    </citation>
    <scope>NUCLEOTIDE SEQUENCE [LARGE SCALE GENOMIC DNA]</scope>
</reference>
<evidence type="ECO:0000256" key="9">
    <source>
        <dbReference type="SAM" id="MobiDB-lite"/>
    </source>
</evidence>
<proteinExistence type="inferred from homology"/>
<dbReference type="Proteomes" id="UP000276776">
    <property type="component" value="Unassembled WGS sequence"/>
</dbReference>
<evidence type="ECO:0000256" key="7">
    <source>
        <dbReference type="ARBA" id="ARBA00023186"/>
    </source>
</evidence>
<feature type="compositionally biased region" description="Basic and acidic residues" evidence="9">
    <location>
        <begin position="853"/>
        <end position="876"/>
    </location>
</feature>
<dbReference type="GO" id="GO:0030968">
    <property type="term" value="P:endoplasmic reticulum unfolded protein response"/>
    <property type="evidence" value="ECO:0007669"/>
    <property type="project" value="TreeGrafter"/>
</dbReference>
<dbReference type="Pfam" id="PF00012">
    <property type="entry name" value="HSP70"/>
    <property type="match status" value="1"/>
</dbReference>
<comment type="similarity">
    <text evidence="2">Belongs to the heat shock protein 70 family.</text>
</comment>
<keyword evidence="5" id="KW-0256">Endoplasmic reticulum</keyword>
<keyword evidence="4" id="KW-0547">Nucleotide-binding</keyword>
<evidence type="ECO:0000256" key="8">
    <source>
        <dbReference type="ARBA" id="ARBA00040503"/>
    </source>
</evidence>
<dbReference type="InterPro" id="IPR029047">
    <property type="entry name" value="HSP70_peptide-bd_sf"/>
</dbReference>
<dbReference type="PROSITE" id="PS01036">
    <property type="entry name" value="HSP70_3"/>
    <property type="match status" value="1"/>
</dbReference>
<dbReference type="InterPro" id="IPR018181">
    <property type="entry name" value="Heat_shock_70_CS"/>
</dbReference>
<dbReference type="WBParaSite" id="TCLT_0000896101-mRNA-1">
    <property type="protein sequence ID" value="TCLT_0000896101-mRNA-1"/>
    <property type="gene ID" value="TCLT_0000896101"/>
</dbReference>
<keyword evidence="3" id="KW-0732">Signal</keyword>
<evidence type="ECO:0000256" key="5">
    <source>
        <dbReference type="ARBA" id="ARBA00022824"/>
    </source>
</evidence>
<dbReference type="InterPro" id="IPR029048">
    <property type="entry name" value="HSP70_C_sf"/>
</dbReference>
<feature type="region of interest" description="Disordered" evidence="9">
    <location>
        <begin position="545"/>
        <end position="581"/>
    </location>
</feature>
<feature type="region of interest" description="Disordered" evidence="9">
    <location>
        <begin position="802"/>
        <end position="876"/>
    </location>
</feature>
<dbReference type="Gene3D" id="3.30.30.30">
    <property type="match status" value="1"/>
</dbReference>
<protein>
    <recommendedName>
        <fullName evidence="8">Hypoxia up-regulated protein 1</fullName>
    </recommendedName>
</protein>
<dbReference type="GO" id="GO:0005524">
    <property type="term" value="F:ATP binding"/>
    <property type="evidence" value="ECO:0007669"/>
    <property type="project" value="UniProtKB-KW"/>
</dbReference>
<organism evidence="12">
    <name type="scientific">Thelazia callipaeda</name>
    <name type="common">Oriental eyeworm</name>
    <name type="synonym">Parasitic nematode</name>
    <dbReference type="NCBI Taxonomy" id="103827"/>
    <lineage>
        <taxon>Eukaryota</taxon>
        <taxon>Metazoa</taxon>
        <taxon>Ecdysozoa</taxon>
        <taxon>Nematoda</taxon>
        <taxon>Chromadorea</taxon>
        <taxon>Rhabditida</taxon>
        <taxon>Spirurina</taxon>
        <taxon>Spiruromorpha</taxon>
        <taxon>Thelazioidea</taxon>
        <taxon>Thelaziidae</taxon>
        <taxon>Thelazia</taxon>
    </lineage>
</organism>
<reference evidence="12" key="1">
    <citation type="submission" date="2017-02" db="UniProtKB">
        <authorList>
            <consortium name="WormBaseParasite"/>
        </authorList>
    </citation>
    <scope>IDENTIFICATION</scope>
</reference>
<accession>A0A0N5D7C1</accession>
<dbReference type="Gene3D" id="1.20.1270.10">
    <property type="match status" value="1"/>
</dbReference>
<dbReference type="Gene3D" id="3.90.640.10">
    <property type="entry name" value="Actin, Chain A, domain 4"/>
    <property type="match status" value="1"/>
</dbReference>
<name>A0A0N5D7C1_THECL</name>